<evidence type="ECO:0000256" key="1">
    <source>
        <dbReference type="SAM" id="MobiDB-lite"/>
    </source>
</evidence>
<protein>
    <submittedName>
        <fullName evidence="2">Uncharacterized protein</fullName>
    </submittedName>
</protein>
<accession>G0V544</accession>
<dbReference type="EMBL" id="HE576752">
    <property type="protein sequence ID" value="CCC66580.1"/>
    <property type="molecule type" value="Genomic_DNA"/>
</dbReference>
<keyword evidence="3" id="KW-1185">Reference proteome</keyword>
<evidence type="ECO:0000313" key="3">
    <source>
        <dbReference type="Proteomes" id="UP000001640"/>
    </source>
</evidence>
<evidence type="ECO:0000313" key="2">
    <source>
        <dbReference type="EMBL" id="CCC66580.1"/>
    </source>
</evidence>
<reference evidence="2 3" key="1">
    <citation type="journal article" date="2011" name="Proc. Natl. Acad. Sci. U.S.A.">
        <title>Evolutionary erosion of yeast sex chromosomes by mating-type switching accidents.</title>
        <authorList>
            <person name="Gordon J.L."/>
            <person name="Armisen D."/>
            <person name="Proux-Wera E."/>
            <person name="Oheigeartaigh S.S."/>
            <person name="Byrne K.P."/>
            <person name="Wolfe K.H."/>
        </authorList>
    </citation>
    <scope>NUCLEOTIDE SEQUENCE [LARGE SCALE GENOMIC DNA]</scope>
    <source>
        <strain evidence="3">ATCC 76901 / BCRC 22586 / CBS 4309 / NBRC 1992 / NRRL Y-12630</strain>
    </source>
</reference>
<dbReference type="KEGG" id="ncs:NCAS_0A00190"/>
<dbReference type="Proteomes" id="UP000001640">
    <property type="component" value="Chromosome 1"/>
</dbReference>
<organism evidence="2 3">
    <name type="scientific">Naumovozyma castellii</name>
    <name type="common">Yeast</name>
    <name type="synonym">Saccharomyces castellii</name>
    <dbReference type="NCBI Taxonomy" id="27288"/>
    <lineage>
        <taxon>Eukaryota</taxon>
        <taxon>Fungi</taxon>
        <taxon>Dikarya</taxon>
        <taxon>Ascomycota</taxon>
        <taxon>Saccharomycotina</taxon>
        <taxon>Saccharomycetes</taxon>
        <taxon>Saccharomycetales</taxon>
        <taxon>Saccharomycetaceae</taxon>
        <taxon>Naumovozyma</taxon>
    </lineage>
</organism>
<dbReference type="RefSeq" id="XP_003672970.1">
    <property type="nucleotide sequence ID" value="XM_003672922.1"/>
</dbReference>
<sequence length="335" mass="38139">MMADTQQHAPLYLTHAAKGHRHRRSLAIAGDFDFLPNHHANIYTRRKSIESKTRYKSGIPEPIINLDDILTTQSENIDHKRSDSAPAELDFVMLKSVLRFDEGISDSDSTKIPEEEEEDEEDEKCENFKSSDSEFLSGLAPAVESANITLPSKNDISKLNVLKINKQKERYSNYSKQWFQNLPAPNTESSGKASPLALSVSSSPRINHLRRKSVTYHSGRRRSFKYNDKTPSFVKSRSMNSFDFKSQVYDVLDNEVTHISSNEEQKTRVNDIDGLVTSIERSLPVIQVTMSKTETGSFSMASDKLHINDARIIKRQPFKFKCLLKKVIKKLDDLL</sequence>
<feature type="compositionally biased region" description="Acidic residues" evidence="1">
    <location>
        <begin position="114"/>
        <end position="124"/>
    </location>
</feature>
<dbReference type="InParanoid" id="G0V544"/>
<dbReference type="AlphaFoldDB" id="G0V544"/>
<dbReference type="GeneID" id="96900068"/>
<proteinExistence type="predicted"/>
<feature type="region of interest" description="Disordered" evidence="1">
    <location>
        <begin position="105"/>
        <end position="127"/>
    </location>
</feature>
<gene>
    <name evidence="2" type="primary">NCAS0A00190</name>
    <name evidence="2" type="ordered locus">NCAS_0A00190</name>
</gene>
<dbReference type="OrthoDB" id="3981301at2759"/>
<dbReference type="HOGENOM" id="CLU_671133_0_0_1"/>
<reference key="2">
    <citation type="submission" date="2011-08" db="EMBL/GenBank/DDBJ databases">
        <title>Genome sequence of Naumovozyma castellii.</title>
        <authorList>
            <person name="Gordon J.L."/>
            <person name="Armisen D."/>
            <person name="Proux-Wera E."/>
            <person name="OhEigeartaigh S.S."/>
            <person name="Byrne K.P."/>
            <person name="Wolfe K.H."/>
        </authorList>
    </citation>
    <scope>NUCLEOTIDE SEQUENCE</scope>
    <source>
        <strain>Type strain:CBS 4309</strain>
    </source>
</reference>
<name>G0V544_NAUCA</name>